<keyword evidence="7 9" id="KW-0472">Membrane</keyword>
<dbReference type="InterPro" id="IPR004342">
    <property type="entry name" value="EXS_C"/>
</dbReference>
<feature type="domain" description="EXS" evidence="10">
    <location>
        <begin position="593"/>
        <end position="783"/>
    </location>
</feature>
<dbReference type="GeneID" id="115743376"/>
<protein>
    <submittedName>
        <fullName evidence="13">Phosphate transporter PHO1</fullName>
    </submittedName>
</protein>
<feature type="compositionally biased region" description="Low complexity" evidence="8">
    <location>
        <begin position="168"/>
        <end position="205"/>
    </location>
</feature>
<keyword evidence="3" id="KW-0813">Transport</keyword>
<dbReference type="GO" id="GO:0016020">
    <property type="term" value="C:membrane"/>
    <property type="evidence" value="ECO:0007669"/>
    <property type="project" value="InterPro"/>
</dbReference>
<sequence>MVKFSKELEAQLIPEWKDAFVNYWQLKKHVKKIKLSRKWKQPQQVDGDFGLSIFDPIRSVAKKVAGKFWKLANSTDVIQKKNTRDMEDGEEEEEEDHEVYENELVQLFSEEDEVNVFFERLNEELNKVNRFYKSREKEFLERGDALNKQLQILLDLKQILANRRRKNSPSFGAASGGASPRSSSARTSNFSETPTELLETSTEASSETDDMIAALERNGVSFVGATARSKTKSNGKPKVTMRIDIPATTPTRMITAVTSMLWEDLVNSPRKDGPADFVIRKKIQYAEKMIRGAFVELYKGLGLLKTYSSLNMMAFTKILKKFDKVAKRQASTSYLKDVKKSHFVSSDKVVRLMDEVESIFTKHFVNNDRKKAMKFLKPQHNKDSHMITFFVGLFTGSFVTLFTIYAILAHIAGIFNSNKNMGYMETVYPVFSVFTLLSLHLFMYGCNLFLWKSTRINHNFIFEFSSGTALKYRDAFLICTTFMTVVVGAMVVHLLLRANGFSSSQVDAIPGVLLLIFFAVLVCPIDMFYRSTRFCFIRILRNIVFSPFYKVLIVDFFMADQLTSQIPLLRHVESTACYFLAGSFKTHQYETCKSGRPYRELAYVISFLPYYWRAMQCARRWFDDCNANHLANMGKYVSAMVAAGVRITYARQPDSLWFCIVLVTSLMATMYQLYWDFVMDWGFLNPKSKNPWLRDELVLKRKSIYYISIALNVVLRVAWVETVMRFQVGVLESRLLEFFLASLEVIRRGHWNFYRLENEHLNNAGEFRAVKAVPLPFREMDSD</sequence>
<dbReference type="AlphaFoldDB" id="A0A8B8PIK9"/>
<dbReference type="InterPro" id="IPR034092">
    <property type="entry name" value="PHO1_SPX"/>
</dbReference>
<evidence type="ECO:0000256" key="8">
    <source>
        <dbReference type="SAM" id="MobiDB-lite"/>
    </source>
</evidence>
<feature type="transmembrane region" description="Helical" evidence="9">
    <location>
        <begin position="704"/>
        <end position="724"/>
    </location>
</feature>
<evidence type="ECO:0000256" key="2">
    <source>
        <dbReference type="ARBA" id="ARBA00009665"/>
    </source>
</evidence>
<feature type="transmembrane region" description="Helical" evidence="9">
    <location>
        <begin position="475"/>
        <end position="496"/>
    </location>
</feature>
<evidence type="ECO:0000256" key="6">
    <source>
        <dbReference type="ARBA" id="ARBA00022989"/>
    </source>
</evidence>
<dbReference type="Pfam" id="PF03124">
    <property type="entry name" value="EXS"/>
    <property type="match status" value="1"/>
</dbReference>
<evidence type="ECO:0000256" key="3">
    <source>
        <dbReference type="ARBA" id="ARBA00022448"/>
    </source>
</evidence>
<dbReference type="GO" id="GO:0016036">
    <property type="term" value="P:cellular response to phosphate starvation"/>
    <property type="evidence" value="ECO:0007669"/>
    <property type="project" value="InterPro"/>
</dbReference>
<evidence type="ECO:0000313" key="12">
    <source>
        <dbReference type="Proteomes" id="UP000827889"/>
    </source>
</evidence>
<keyword evidence="5 9" id="KW-0812">Transmembrane</keyword>
<comment type="similarity">
    <text evidence="2">Belongs to the SYG1 (TC 2.A.94) family.</text>
</comment>
<gene>
    <name evidence="13" type="primary">LOC115743376</name>
</gene>
<reference evidence="13" key="2">
    <citation type="submission" date="2025-08" db="UniProtKB">
        <authorList>
            <consortium name="RefSeq"/>
        </authorList>
    </citation>
    <scope>IDENTIFICATION</scope>
    <source>
        <tissue evidence="13">Leaf</tissue>
    </source>
</reference>
<dbReference type="InterPro" id="IPR004331">
    <property type="entry name" value="SPX_dom"/>
</dbReference>
<comment type="subcellular location">
    <subcellularLocation>
        <location evidence="1">Endomembrane system</location>
        <topology evidence="1">Multi-pass membrane protein</topology>
    </subcellularLocation>
</comment>
<feature type="region of interest" description="Disordered" evidence="8">
    <location>
        <begin position="167"/>
        <end position="208"/>
    </location>
</feature>
<reference evidence="12" key="1">
    <citation type="submission" date="2025-05" db="UniProtKB">
        <authorList>
            <consortium name="RefSeq"/>
        </authorList>
    </citation>
    <scope>NUCLEOTIDE SEQUENCE [LARGE SCALE GENOMIC DNA]</scope>
</reference>
<dbReference type="OrthoDB" id="9970435at2759"/>
<name>A0A8B8PIK9_9MYRT</name>
<dbReference type="PANTHER" id="PTHR48477:SF1">
    <property type="entry name" value="PHOSPHATE TRANSPORTER PHO1"/>
    <property type="match status" value="1"/>
</dbReference>
<dbReference type="RefSeq" id="XP_030533988.1">
    <property type="nucleotide sequence ID" value="XM_030678128.2"/>
</dbReference>
<evidence type="ECO:0000256" key="7">
    <source>
        <dbReference type="ARBA" id="ARBA00023136"/>
    </source>
</evidence>
<keyword evidence="12" id="KW-1185">Reference proteome</keyword>
<evidence type="ECO:0000256" key="1">
    <source>
        <dbReference type="ARBA" id="ARBA00004127"/>
    </source>
</evidence>
<evidence type="ECO:0000259" key="10">
    <source>
        <dbReference type="PROSITE" id="PS51380"/>
    </source>
</evidence>
<dbReference type="KEGG" id="rarg:115743376"/>
<dbReference type="Pfam" id="PF03105">
    <property type="entry name" value="SPX"/>
    <property type="match status" value="1"/>
</dbReference>
<dbReference type="PROSITE" id="PS51380">
    <property type="entry name" value="EXS"/>
    <property type="match status" value="1"/>
</dbReference>
<feature type="transmembrane region" description="Helical" evidence="9">
    <location>
        <begin position="656"/>
        <end position="675"/>
    </location>
</feature>
<proteinExistence type="inferred from homology"/>
<keyword evidence="4" id="KW-0592">Phosphate transport</keyword>
<evidence type="ECO:0000256" key="4">
    <source>
        <dbReference type="ARBA" id="ARBA00022592"/>
    </source>
</evidence>
<dbReference type="InterPro" id="IPR052486">
    <property type="entry name" value="PHO1"/>
</dbReference>
<dbReference type="PANTHER" id="PTHR48477">
    <property type="entry name" value="PHOSPHATE TRANSPORTER PHO1"/>
    <property type="match status" value="1"/>
</dbReference>
<dbReference type="PROSITE" id="PS51382">
    <property type="entry name" value="SPX"/>
    <property type="match status" value="1"/>
</dbReference>
<dbReference type="GO" id="GO:0006817">
    <property type="term" value="P:phosphate ion transport"/>
    <property type="evidence" value="ECO:0007669"/>
    <property type="project" value="UniProtKB-KW"/>
</dbReference>
<evidence type="ECO:0000256" key="5">
    <source>
        <dbReference type="ARBA" id="ARBA00022692"/>
    </source>
</evidence>
<feature type="transmembrane region" description="Helical" evidence="9">
    <location>
        <begin position="427"/>
        <end position="450"/>
    </location>
</feature>
<accession>A0A8B8PIK9</accession>
<feature type="transmembrane region" description="Helical" evidence="9">
    <location>
        <begin position="387"/>
        <end position="415"/>
    </location>
</feature>
<dbReference type="Proteomes" id="UP000827889">
    <property type="component" value="Chromosome 1"/>
</dbReference>
<feature type="transmembrane region" description="Helical" evidence="9">
    <location>
        <begin position="508"/>
        <end position="529"/>
    </location>
</feature>
<dbReference type="GO" id="GO:0012505">
    <property type="term" value="C:endomembrane system"/>
    <property type="evidence" value="ECO:0007669"/>
    <property type="project" value="UniProtKB-SubCell"/>
</dbReference>
<dbReference type="CDD" id="cd14476">
    <property type="entry name" value="SPX_PHO1_like"/>
    <property type="match status" value="1"/>
</dbReference>
<organism evidence="12 13">
    <name type="scientific">Rhodamnia argentea</name>
    <dbReference type="NCBI Taxonomy" id="178133"/>
    <lineage>
        <taxon>Eukaryota</taxon>
        <taxon>Viridiplantae</taxon>
        <taxon>Streptophyta</taxon>
        <taxon>Embryophyta</taxon>
        <taxon>Tracheophyta</taxon>
        <taxon>Spermatophyta</taxon>
        <taxon>Magnoliopsida</taxon>
        <taxon>eudicotyledons</taxon>
        <taxon>Gunneridae</taxon>
        <taxon>Pentapetalae</taxon>
        <taxon>rosids</taxon>
        <taxon>malvids</taxon>
        <taxon>Myrtales</taxon>
        <taxon>Myrtaceae</taxon>
        <taxon>Myrtoideae</taxon>
        <taxon>Myrteae</taxon>
        <taxon>Australasian group</taxon>
        <taxon>Rhodamnia</taxon>
    </lineage>
</organism>
<feature type="domain" description="SPX" evidence="11">
    <location>
        <begin position="2"/>
        <end position="336"/>
    </location>
</feature>
<evidence type="ECO:0000313" key="13">
    <source>
        <dbReference type="RefSeq" id="XP_030533988.1"/>
    </source>
</evidence>
<evidence type="ECO:0000259" key="11">
    <source>
        <dbReference type="PROSITE" id="PS51382"/>
    </source>
</evidence>
<evidence type="ECO:0000256" key="9">
    <source>
        <dbReference type="SAM" id="Phobius"/>
    </source>
</evidence>
<keyword evidence="6 9" id="KW-1133">Transmembrane helix</keyword>